<feature type="signal peptide" evidence="3">
    <location>
        <begin position="1"/>
        <end position="20"/>
    </location>
</feature>
<dbReference type="Pfam" id="PF03227">
    <property type="entry name" value="GILT"/>
    <property type="match status" value="1"/>
</dbReference>
<organism evidence="4">
    <name type="scientific">Pectinophora gossypiella</name>
    <name type="common">Cotton pink bollworm</name>
    <name type="synonym">Depressaria gossypiella</name>
    <dbReference type="NCBI Taxonomy" id="13191"/>
    <lineage>
        <taxon>Eukaryota</taxon>
        <taxon>Metazoa</taxon>
        <taxon>Ecdysozoa</taxon>
        <taxon>Arthropoda</taxon>
        <taxon>Hexapoda</taxon>
        <taxon>Insecta</taxon>
        <taxon>Pterygota</taxon>
        <taxon>Neoptera</taxon>
        <taxon>Endopterygota</taxon>
        <taxon>Lepidoptera</taxon>
        <taxon>Glossata</taxon>
        <taxon>Ditrysia</taxon>
        <taxon>Gelechioidea</taxon>
        <taxon>Gelechiidae</taxon>
        <taxon>Apatetrinae</taxon>
        <taxon>Pectinophora</taxon>
    </lineage>
</organism>
<reference evidence="4" key="1">
    <citation type="submission" date="2015-09" db="EMBL/GenBank/DDBJ databases">
        <title>De novo assembly of Pectinophora gossypiella (Pink Bollworm) gut transcriptome.</title>
        <authorList>
            <person name="Tassone E.E."/>
        </authorList>
    </citation>
    <scope>NUCLEOTIDE SEQUENCE</scope>
</reference>
<dbReference type="InterPro" id="IPR004911">
    <property type="entry name" value="Interferon-induced_GILT"/>
</dbReference>
<keyword evidence="2" id="KW-0325">Glycoprotein</keyword>
<dbReference type="PANTHER" id="PTHR13234">
    <property type="entry name" value="GAMMA-INTERFERON INDUCIBLE LYSOSOMAL THIOL REDUCTASE GILT"/>
    <property type="match status" value="1"/>
</dbReference>
<name>A0A1E1W2E6_PECGO</name>
<evidence type="ECO:0000313" key="4">
    <source>
        <dbReference type="EMBL" id="JAT81146.1"/>
    </source>
</evidence>
<accession>A0A1E1W2E6</accession>
<dbReference type="PANTHER" id="PTHR13234:SF68">
    <property type="entry name" value="GH19763P"/>
    <property type="match status" value="1"/>
</dbReference>
<evidence type="ECO:0000256" key="3">
    <source>
        <dbReference type="SAM" id="SignalP"/>
    </source>
</evidence>
<dbReference type="EMBL" id="GDQN01009908">
    <property type="protein sequence ID" value="JAT81146.1"/>
    <property type="molecule type" value="Transcribed_RNA"/>
</dbReference>
<dbReference type="AlphaFoldDB" id="A0A1E1W2E6"/>
<evidence type="ECO:0000256" key="1">
    <source>
        <dbReference type="ARBA" id="ARBA00005679"/>
    </source>
</evidence>
<dbReference type="OrthoDB" id="958254at2759"/>
<protein>
    <submittedName>
        <fullName evidence="4">Uncharacterized protein</fullName>
    </submittedName>
</protein>
<keyword evidence="3" id="KW-0732">Signal</keyword>
<evidence type="ECO:0000256" key="2">
    <source>
        <dbReference type="ARBA" id="ARBA00023180"/>
    </source>
</evidence>
<dbReference type="GO" id="GO:0016671">
    <property type="term" value="F:oxidoreductase activity, acting on a sulfur group of donors, disulfide as acceptor"/>
    <property type="evidence" value="ECO:0007669"/>
    <property type="project" value="InterPro"/>
</dbReference>
<feature type="chain" id="PRO_5009115099" evidence="3">
    <location>
        <begin position="21"/>
        <end position="213"/>
    </location>
</feature>
<comment type="similarity">
    <text evidence="1">Belongs to the GILT family.</text>
</comment>
<gene>
    <name evidence="4" type="ORF">g.4557</name>
</gene>
<proteinExistence type="inferred from homology"/>
<sequence length="213" mass="23849">MAKVYFCVVLCLLSLNHIDAVELVNGKVKITVGTTSGCSDTMNFITNQLVDTYNTYKDFMEVEFVPWGRTRYEPDGSMWCQFNHVGHDCFANRLHRCVLDHLRGDQDAQVEYMACEFAPPYPAFQHRSYACVQSAGLPVVPIDHCVDSSGQDLDDAAQAAAAEPMQIINFVPSIHFNDVIDRSVHDQARRRLKSMICFALAEDSSTGVTDCQI</sequence>